<feature type="domain" description="BIG2" evidence="11">
    <location>
        <begin position="441"/>
        <end position="520"/>
    </location>
</feature>
<dbReference type="Pfam" id="PF22967">
    <property type="entry name" value="Ig_NUP210_1st"/>
    <property type="match status" value="1"/>
</dbReference>
<dbReference type="Gene3D" id="2.60.40.1080">
    <property type="match status" value="1"/>
</dbReference>
<evidence type="ECO:0000256" key="5">
    <source>
        <dbReference type="ARBA" id="ARBA00022989"/>
    </source>
</evidence>
<dbReference type="InterPro" id="IPR055094">
    <property type="entry name" value="NUP210_Ig15"/>
</dbReference>
<dbReference type="KEGG" id="aplc:110983998"/>
<dbReference type="Pfam" id="PF26183">
    <property type="entry name" value="Ig_NUP210_14th"/>
    <property type="match status" value="1"/>
</dbReference>
<feature type="transmembrane region" description="Helical" evidence="10">
    <location>
        <begin position="1834"/>
        <end position="1858"/>
    </location>
</feature>
<evidence type="ECO:0000259" key="11">
    <source>
        <dbReference type="SMART" id="SM00635"/>
    </source>
</evidence>
<dbReference type="Pfam" id="PF22969">
    <property type="entry name" value="Ig_NUP210_2nd"/>
    <property type="match status" value="1"/>
</dbReference>
<evidence type="ECO:0000256" key="2">
    <source>
        <dbReference type="ARBA" id="ARBA00007313"/>
    </source>
</evidence>
<evidence type="ECO:0000313" key="12">
    <source>
        <dbReference type="Proteomes" id="UP000694845"/>
    </source>
</evidence>
<dbReference type="InterPro" id="IPR045197">
    <property type="entry name" value="NUP210-like"/>
</dbReference>
<feature type="domain" description="BIG2" evidence="11">
    <location>
        <begin position="1098"/>
        <end position="1175"/>
    </location>
</feature>
<dbReference type="InterPro" id="IPR055096">
    <property type="entry name" value="Ig_NUP210_1st"/>
</dbReference>
<feature type="domain" description="BIG2" evidence="11">
    <location>
        <begin position="250"/>
        <end position="325"/>
    </location>
</feature>
<accession>A0A8B7Z839</accession>
<dbReference type="GO" id="GO:0005643">
    <property type="term" value="C:nuclear pore"/>
    <property type="evidence" value="ECO:0007669"/>
    <property type="project" value="TreeGrafter"/>
</dbReference>
<dbReference type="InterPro" id="IPR055097">
    <property type="entry name" value="Ig_NUP210_2nd"/>
</dbReference>
<dbReference type="SMART" id="SM00635">
    <property type="entry name" value="BID_2"/>
    <property type="match status" value="3"/>
</dbReference>
<dbReference type="InterPro" id="IPR057586">
    <property type="entry name" value="Ig_NUP210_16th"/>
</dbReference>
<dbReference type="Pfam" id="PF24935">
    <property type="entry name" value="Ig_NUP210_6th"/>
    <property type="match status" value="1"/>
</dbReference>
<evidence type="ECO:0000256" key="9">
    <source>
        <dbReference type="SAM" id="MobiDB-lite"/>
    </source>
</evidence>
<dbReference type="Pfam" id="PF26182">
    <property type="entry name" value="Ig_NUP210_5th"/>
    <property type="match status" value="1"/>
</dbReference>
<keyword evidence="5 10" id="KW-1133">Transmembrane helix</keyword>
<reference evidence="13" key="1">
    <citation type="submission" date="2025-08" db="UniProtKB">
        <authorList>
            <consortium name="RefSeq"/>
        </authorList>
    </citation>
    <scope>IDENTIFICATION</scope>
</reference>
<evidence type="ECO:0000256" key="1">
    <source>
        <dbReference type="ARBA" id="ARBA00004590"/>
    </source>
</evidence>
<dbReference type="Pfam" id="PF22959">
    <property type="entry name" value="Ig_NUP210_15th"/>
    <property type="match status" value="1"/>
</dbReference>
<dbReference type="InterPro" id="IPR056897">
    <property type="entry name" value="Ig_NUP210_4th"/>
</dbReference>
<comment type="subcellular location">
    <subcellularLocation>
        <location evidence="1">Nucleus membrane</location>
        <topology evidence="1">Single-pass membrane protein</topology>
    </subcellularLocation>
</comment>
<comment type="similarity">
    <text evidence="2">Belongs to the NUP210 family.</text>
</comment>
<dbReference type="Pfam" id="PF25354">
    <property type="entry name" value="Ig_NUP210_16th"/>
    <property type="match status" value="1"/>
</dbReference>
<dbReference type="InterPro" id="IPR055099">
    <property type="entry name" value="Ig_NUP210_7th"/>
</dbReference>
<dbReference type="PANTHER" id="PTHR23019">
    <property type="entry name" value="NUCLEAR PORE MEMBRANE GLYCOPROTEIN GP210-RELATED"/>
    <property type="match status" value="1"/>
</dbReference>
<evidence type="ECO:0000313" key="13">
    <source>
        <dbReference type="RefSeq" id="XP_022099451.1"/>
    </source>
</evidence>
<evidence type="ECO:0000256" key="3">
    <source>
        <dbReference type="ARBA" id="ARBA00022692"/>
    </source>
</evidence>
<dbReference type="RefSeq" id="XP_022099451.1">
    <property type="nucleotide sequence ID" value="XM_022243759.1"/>
</dbReference>
<keyword evidence="12" id="KW-1185">Reference proteome</keyword>
<dbReference type="InterPro" id="IPR055098">
    <property type="entry name" value="Ig_NUP210_3rd"/>
</dbReference>
<dbReference type="InterPro" id="IPR056899">
    <property type="entry name" value="Ig_NUP210_9th"/>
</dbReference>
<keyword evidence="4" id="KW-0732">Signal</keyword>
<dbReference type="Pfam" id="PF26181">
    <property type="entry name" value="Ig_NUP210_13th"/>
    <property type="match status" value="1"/>
</dbReference>
<dbReference type="Pfam" id="PF22962">
    <property type="entry name" value="Ig_NUP210_7th"/>
    <property type="match status" value="1"/>
</dbReference>
<name>A0A8B7Z839_ACAPL</name>
<evidence type="ECO:0000256" key="8">
    <source>
        <dbReference type="ARBA" id="ARBA00023242"/>
    </source>
</evidence>
<dbReference type="InterPro" id="IPR008964">
    <property type="entry name" value="Invasin/intimin_cell_adhesion"/>
</dbReference>
<dbReference type="OrthoDB" id="361283at2759"/>
<gene>
    <name evidence="13" type="primary">LOC110983998</name>
</gene>
<keyword evidence="8" id="KW-0539">Nucleus</keyword>
<keyword evidence="7" id="KW-0325">Glycoprotein</keyword>
<proteinExistence type="inferred from homology"/>
<keyword evidence="3 10" id="KW-0812">Transmembrane</keyword>
<dbReference type="GeneID" id="110983998"/>
<dbReference type="Pfam" id="PF22957">
    <property type="entry name" value="NUP210_Ig"/>
    <property type="match status" value="1"/>
</dbReference>
<dbReference type="InterPro" id="IPR003343">
    <property type="entry name" value="Big_2"/>
</dbReference>
<dbReference type="InterPro" id="IPR055095">
    <property type="entry name" value="NUP210_Ig_C"/>
</dbReference>
<dbReference type="Pfam" id="PF26184">
    <property type="entry name" value="Ig_NUP210_8th"/>
    <property type="match status" value="1"/>
</dbReference>
<dbReference type="Pfam" id="PF24991">
    <property type="entry name" value="Ig_NUP210_4th"/>
    <property type="match status" value="1"/>
</dbReference>
<dbReference type="PANTHER" id="PTHR23019:SF0">
    <property type="entry name" value="NUCLEAR PORE MEMBRANE GLYCOPROTEIN 210"/>
    <property type="match status" value="1"/>
</dbReference>
<evidence type="ECO:0000256" key="6">
    <source>
        <dbReference type="ARBA" id="ARBA00023136"/>
    </source>
</evidence>
<dbReference type="Proteomes" id="UP000694845">
    <property type="component" value="Unplaced"/>
</dbReference>
<evidence type="ECO:0000256" key="7">
    <source>
        <dbReference type="ARBA" id="ARBA00023180"/>
    </source>
</evidence>
<keyword evidence="6 10" id="KW-0472">Membrane</keyword>
<evidence type="ECO:0000256" key="4">
    <source>
        <dbReference type="ARBA" id="ARBA00022729"/>
    </source>
</evidence>
<dbReference type="GO" id="GO:0031965">
    <property type="term" value="C:nuclear membrane"/>
    <property type="evidence" value="ECO:0007669"/>
    <property type="project" value="UniProtKB-SubCell"/>
</dbReference>
<feature type="compositionally biased region" description="Polar residues" evidence="9">
    <location>
        <begin position="1910"/>
        <end position="1934"/>
    </location>
</feature>
<dbReference type="InterPro" id="IPR056898">
    <property type="entry name" value="Ig_NUP210_6th"/>
</dbReference>
<evidence type="ECO:0000256" key="10">
    <source>
        <dbReference type="SAM" id="Phobius"/>
    </source>
</evidence>
<sequence>MWLKMAVISNKIEFLVIFAFILGSECHKLNVPRIMLPYFATTPINFTLEASDSCYKWRSSRPEVASVKPIEGKDGKCSHRAKVTALSTHPTQMTTVIFAEEAASGQTIRCDVIVDTIDLIDIVTTTRVLYLGDSPEEFEVRALDDEGNTFSSLEGLEFEWSLLSDNDADIVVDAKTILRLVTYHESPYDPPKYIERMEEQGKQGDRILIEGIRAGSAKVMAKLTSPGFKDVKPSVTRVIVIDHLMLNPAHDIYILVHAQIRYQVEKLKQGKITVVPMPSTQYKLQIKDSSIASLEDATSTVTGVSLGTTEVVLRDKNIKEVASMPSSTIHVIEPKYLGFVVLPGKNWVLETGRFYEILIEIYDRDSHKMFPADIPNIRIEADFVSEYFDVLHSTVNGTYHYVRTRQSGLTEIEAALVAIVKPDGELEKFKVPIRDTQEAEIFDPIRVQPEILVFPWQPRKPIPYQYTLKATGGTGTYVWTPGNRNIATVNVHGIVSTATEMGATNVTAADNRNPAHYGLSKVYVLPPSEIAFLDTTVEALVGSTLDLPLAGYALVPPGKLKAALTDCSTLPISIALSDTTIFQQTEGTANLVNGACRMIPVKALNPGHTQVTVAYEQGGQRLQAAITVSAYVPLKSNISQCTEIQDQYCPLYIGYEVLDPESIAVVSPAASKTFVLTGGPQPWVLDPSRYYERLTAEHPAWVSSKHVKMFGSNKNNHVFTVVCLQLGEQTFTVTVGNSPTAKNRQPAVSRATIQFLCASPIRLQLIPVINQPHLEEPCPITLDSNNQIVFSKQGQLKLPVLNSADLDIMVRAVDSHGNLFHNFSSLVVTWVSSDTSLATFPTPLTMYADVDGEIRGSKLLKAWEVCEMSEKLGSVTVTAASSGYDPALFKKYKIQLPLELKPLSASLDLNLVEEAAIDPEQIAIFNHPSNQVRFTLHGGSGHFLIRPSQQGIAEIDYDDKKKKIEVSPNHDGTLTLTAFDLCLKTSRHASAKIHIAGVNTIELKVVDKVQVDHDIAAAVQVLDSTGQPLSVSYFRMMNLEPRTGSDIITISPDVSKVQDQFTAYYTVHGATLGFTNLAFIASSKTGVPVSSKVRDIQVFPRLQLSPRNITLIVGAEFQVRSTGGPQPQSQIEYSMGDLQIASIATSGLLKALALGHSRVTGRAIGYDPETGSTVVYSQDVIDVYVIRLTGIKIHAPLLRLETDTEMPVYAMGTSEHETPFTFGNVMPGLDFFWTVTNRDVVRLEPVFEKQGVSSNTEHNVAMRIHTLNPGETSLKLQAIFNPSMASQSRYTSMLIDEIQLQVFERLELMAGCHNQLLVTPDTQAQLRTNRDGSARMSYVVLSSECTDYRREPLISVSRQGLVTAGAHTGQTTVLVTAYENFGVNQTLVVLVKVKPVSYIAIHSSSNLPTSPGEKLAVFPVGITLSLAVAFYDNVGDQFQATNTVLEHRLSRFDLLRLQAGPDNGTFIAQAAHIGSTIFKVWDKNSPWIEDYVNIPVGSVVQPSQTFVVGDVICFRSPLLTVEGQRGSWRSSTSSVLQLDGSSGVAVANRPGQTRLHHDIATSLATHAEVAVVPINKITLEREAVPFFTTVPREGGYEIPVTLNSEPSLKGDNCSSLLSSLRQELPSPPFQCQLAFKDRSVRVQAGELFHTFPGFNVQTGQYFCGVSQVQSKHAPSYLATLKADLTLVAVARPVPGQLEVRSEVATFAFHPPAHIHPAHLSLGLAQKDATIIVEGVEATLKALRVTVADSQLIQVTKPYSVNAHTLHYPVQLVDAAQRQFDSVVKTTEVELYDSLTGQKSVIPVGVNLVPLVERPAPEPQLTGWARVLQVIFSSYPYWILLLIVILAIAGMVLICYHLLLAPRYYSVPPNTGVFLRTPPSGSPPPYLAHSPAYQQSPYQSAFDTSLRHHPQQQQRSPTKLWSTAYSPQEGSSPQY</sequence>
<dbReference type="OMA" id="HNMYEGT"/>
<dbReference type="Pfam" id="PF22963">
    <property type="entry name" value="Ig_NUP210_3rd"/>
    <property type="match status" value="1"/>
</dbReference>
<dbReference type="SUPFAM" id="SSF49373">
    <property type="entry name" value="Invasin/intimin cell-adhesion fragments"/>
    <property type="match status" value="1"/>
</dbReference>
<protein>
    <submittedName>
        <fullName evidence="13">Nuclear pore membrane glycoprotein 210-like isoform X1</fullName>
    </submittedName>
</protein>
<dbReference type="InterPro" id="IPR058779">
    <property type="entry name" value="Ig_NUP210_13th"/>
</dbReference>
<feature type="region of interest" description="Disordered" evidence="9">
    <location>
        <begin position="1900"/>
        <end position="1934"/>
    </location>
</feature>
<dbReference type="Pfam" id="PF24902">
    <property type="entry name" value="Ig_NUP210_9th"/>
    <property type="match status" value="1"/>
</dbReference>
<organism evidence="12 13">
    <name type="scientific">Acanthaster planci</name>
    <name type="common">Crown-of-thorns starfish</name>
    <dbReference type="NCBI Taxonomy" id="133434"/>
    <lineage>
        <taxon>Eukaryota</taxon>
        <taxon>Metazoa</taxon>
        <taxon>Echinodermata</taxon>
        <taxon>Eleutherozoa</taxon>
        <taxon>Asterozoa</taxon>
        <taxon>Asteroidea</taxon>
        <taxon>Valvatacea</taxon>
        <taxon>Valvatida</taxon>
        <taxon>Acanthasteridae</taxon>
        <taxon>Acanthaster</taxon>
    </lineage>
</organism>